<keyword evidence="15" id="KW-1185">Reference proteome</keyword>
<evidence type="ECO:0000256" key="9">
    <source>
        <dbReference type="ARBA" id="ARBA00022989"/>
    </source>
</evidence>
<comment type="catalytic activity">
    <reaction evidence="13">
        <text>N(4)-(alpha-D-Man-(1-&gt;3)-[alpha-D-Man-(1-&gt;3)-[alpha-D-Man-(1-&gt;6)]-alpha-D-Man-(1-&gt;6)]-beta-D-Man-(1-&gt;4)-beta-D-GlcNAc-(1-&gt;4)-beta-D-GlcNAc)-L-asparaginyl-[protein] (N-glucan mannose isomer 5A1,2) + UDP-N-acetyl-alpha-D-glucosamine = N(4)-{beta-D-GlcNAc-(1-&gt;2)-alpha-D-Man-(1-&gt;3)-[alpha-D-Man-(1-&gt;3)-[alpha-D-Man-(1-&gt;6)]-alpha-D-Man-(1-&gt;6)]-beta-D-Man-(1-&gt;4)-beta-D-GlcNAc-(1-&gt;4)-beta-D-GlcNAc}-L-asparaginyl-[protein] + UDP + H(+)</text>
        <dbReference type="Rhea" id="RHEA:11456"/>
        <dbReference type="Rhea" id="RHEA-COMP:14367"/>
        <dbReference type="Rhea" id="RHEA-COMP:14368"/>
        <dbReference type="ChEBI" id="CHEBI:15378"/>
        <dbReference type="ChEBI" id="CHEBI:57705"/>
        <dbReference type="ChEBI" id="CHEBI:58223"/>
        <dbReference type="ChEBI" id="CHEBI:59087"/>
        <dbReference type="ChEBI" id="CHEBI:60625"/>
        <dbReference type="EC" id="2.4.1.101"/>
    </reaction>
</comment>
<dbReference type="Pfam" id="PF03071">
    <property type="entry name" value="GNT-I"/>
    <property type="match status" value="1"/>
</dbReference>
<keyword evidence="6" id="KW-0812">Transmembrane</keyword>
<dbReference type="AlphaFoldDB" id="A0A3R7M0C3"/>
<comment type="subcellular location">
    <subcellularLocation>
        <location evidence="1 13">Golgi apparatus membrane</location>
        <topology evidence="1 13">Single-pass type II membrane protein</topology>
    </subcellularLocation>
</comment>
<evidence type="ECO:0000256" key="8">
    <source>
        <dbReference type="ARBA" id="ARBA00022968"/>
    </source>
</evidence>
<dbReference type="GO" id="GO:0047223">
    <property type="term" value="F:beta-1,3-galactosyl-O-glycosyl-glycoprotein beta-1,3-N-acetylglucosaminyltransferase activity"/>
    <property type="evidence" value="ECO:0007669"/>
    <property type="project" value="TreeGrafter"/>
</dbReference>
<keyword evidence="10 13" id="KW-0333">Golgi apparatus</keyword>
<gene>
    <name evidence="14" type="ORF">C7M84_012366</name>
</gene>
<dbReference type="InterPro" id="IPR029044">
    <property type="entry name" value="Nucleotide-diphossugar_trans"/>
</dbReference>
<evidence type="ECO:0000256" key="7">
    <source>
        <dbReference type="ARBA" id="ARBA00022723"/>
    </source>
</evidence>
<dbReference type="PANTHER" id="PTHR46396">
    <property type="entry name" value="PROTEIN O-LINKED-MANNOSE BETA-1,2-N-ACETYLGLUCOSAMINYLTRANSFERASE 1"/>
    <property type="match status" value="1"/>
</dbReference>
<dbReference type="UniPathway" id="UPA00378"/>
<evidence type="ECO:0000256" key="11">
    <source>
        <dbReference type="ARBA" id="ARBA00023136"/>
    </source>
</evidence>
<dbReference type="GO" id="GO:0030145">
    <property type="term" value="F:manganese ion binding"/>
    <property type="evidence" value="ECO:0007669"/>
    <property type="project" value="UniProtKB-UniRule"/>
</dbReference>
<sequence>MPLIYSQSLLSPRLIALCSLLCSHASLQSTYSSLYHSTHLSSRFSLVVISPLSSFIISLSSLSLHHRLFSHHSSATSTRRRHCWMPTDIHFLLSHAYNYNSFSAHFVPSTPLRFTAQNTLPAYGWMVTRRWSMDVLPRWPIVNFDVDWDWYLRLMEMRGRSIVTPQVPRTRHDGNGGVHVGGFEQATYMDRRAFNTDPNAVVDISYLTRDAYEAFLEREFAAATVLVIDEHPCRKEYVPKYKVGSFVIYYFAEAEKDKHKAYFTLAWCFGGYERGKMEHHHMMHSLGYYGNNIYLIACPGSLYCKLSKEEYNRLVYFGNQQDTLITKDYLSPVLDNRTRMTLHFRQTPENALDEFLLENYISYIPNYRMVQIGEDGDEPNQ</sequence>
<dbReference type="EC" id="2.4.1.101" evidence="13"/>
<evidence type="ECO:0000256" key="2">
    <source>
        <dbReference type="ARBA" id="ARBA00004922"/>
    </source>
</evidence>
<evidence type="ECO:0000256" key="13">
    <source>
        <dbReference type="RuleBase" id="RU368119"/>
    </source>
</evidence>
<dbReference type="Gene3D" id="3.90.550.10">
    <property type="entry name" value="Spore Coat Polysaccharide Biosynthesis Protein SpsA, Chain A"/>
    <property type="match status" value="1"/>
</dbReference>
<accession>A0A3R7M0C3</accession>
<evidence type="ECO:0000256" key="4">
    <source>
        <dbReference type="ARBA" id="ARBA00022676"/>
    </source>
</evidence>
<proteinExistence type="inferred from homology"/>
<comment type="cofactor">
    <cofactor evidence="13">
        <name>Mn(2+)</name>
        <dbReference type="ChEBI" id="CHEBI:29035"/>
    </cofactor>
    <text evidence="13">The cofactor is mostly bound to the substrate.</text>
</comment>
<reference evidence="14 15" key="2">
    <citation type="submission" date="2019-01" db="EMBL/GenBank/DDBJ databases">
        <title>The decoding of complex shrimp genome reveals the adaptation for benthos swimmer, frequently molting mechanism and breeding impact on genome.</title>
        <authorList>
            <person name="Sun Y."/>
            <person name="Gao Y."/>
            <person name="Yu Y."/>
        </authorList>
    </citation>
    <scope>NUCLEOTIDE SEQUENCE [LARGE SCALE GENOMIC DNA]</scope>
    <source>
        <tissue evidence="14">Muscle</tissue>
    </source>
</reference>
<name>A0A3R7M0C3_PENVA</name>
<dbReference type="GO" id="GO:0003827">
    <property type="term" value="F:alpha-1,3-mannosylglycoprotein 2-beta-N-acetylglucosaminyltransferase activity"/>
    <property type="evidence" value="ECO:0007669"/>
    <property type="project" value="UniProtKB-UniRule"/>
</dbReference>
<dbReference type="GO" id="GO:0000139">
    <property type="term" value="C:Golgi membrane"/>
    <property type="evidence" value="ECO:0007669"/>
    <property type="project" value="UniProtKB-SubCell"/>
</dbReference>
<keyword evidence="9" id="KW-1133">Transmembrane helix</keyword>
<dbReference type="InterPro" id="IPR004139">
    <property type="entry name" value="Glyco_trans_13"/>
</dbReference>
<dbReference type="PANTHER" id="PTHR46396:SF2">
    <property type="entry name" value="ILEI_PANDER DOMAIN-CONTAINING PROTEIN"/>
    <property type="match status" value="1"/>
</dbReference>
<evidence type="ECO:0000313" key="15">
    <source>
        <dbReference type="Proteomes" id="UP000283509"/>
    </source>
</evidence>
<evidence type="ECO:0000256" key="12">
    <source>
        <dbReference type="ARBA" id="ARBA00023211"/>
    </source>
</evidence>
<evidence type="ECO:0000256" key="5">
    <source>
        <dbReference type="ARBA" id="ARBA00022679"/>
    </source>
</evidence>
<comment type="similarity">
    <text evidence="3 13">Belongs to the glycosyltransferase 13 family.</text>
</comment>
<keyword evidence="5" id="KW-0808">Transferase</keyword>
<evidence type="ECO:0000313" key="14">
    <source>
        <dbReference type="EMBL" id="ROT69473.1"/>
    </source>
</evidence>
<evidence type="ECO:0000256" key="6">
    <source>
        <dbReference type="ARBA" id="ARBA00022692"/>
    </source>
</evidence>
<keyword evidence="12 13" id="KW-0464">Manganese</keyword>
<keyword evidence="11" id="KW-0472">Membrane</keyword>
<dbReference type="GO" id="GO:0016266">
    <property type="term" value="P:protein O-linked glycosylation via N-acetyl-galactosamine"/>
    <property type="evidence" value="ECO:0007669"/>
    <property type="project" value="TreeGrafter"/>
</dbReference>
<comment type="function">
    <text evidence="13">Initiates complex N-linked carbohydrate formation. Essential for the conversion of high-mannose to hybrid and complex N-glycans.</text>
</comment>
<comment type="pathway">
    <text evidence="2 13">Protein modification; protein glycosylation.</text>
</comment>
<protein>
    <recommendedName>
        <fullName evidence="13">Alpha-1,3-mannosyl-glycoprotein 2-beta-N-acetylglucosaminyltransferase</fullName>
        <shortName evidence="13">GNT-I</shortName>
        <shortName evidence="13">GlcNAc-T I</shortName>
        <ecNumber evidence="13">2.4.1.101</ecNumber>
    </recommendedName>
    <alternativeName>
        <fullName evidence="13">N-glycosyl-oligosaccharide-glycoprotein N-acetylglucosaminyltransferase I</fullName>
    </alternativeName>
</protein>
<keyword evidence="4 13" id="KW-0328">Glycosyltransferase</keyword>
<comment type="caution">
    <text evidence="14">The sequence shown here is derived from an EMBL/GenBank/DDBJ whole genome shotgun (WGS) entry which is preliminary data.</text>
</comment>
<evidence type="ECO:0000256" key="3">
    <source>
        <dbReference type="ARBA" id="ARBA00006492"/>
    </source>
</evidence>
<dbReference type="EMBL" id="QCYY01002563">
    <property type="protein sequence ID" value="ROT69473.1"/>
    <property type="molecule type" value="Genomic_DNA"/>
</dbReference>
<reference evidence="14 15" key="1">
    <citation type="submission" date="2018-04" db="EMBL/GenBank/DDBJ databases">
        <authorList>
            <person name="Zhang X."/>
            <person name="Yuan J."/>
            <person name="Li F."/>
            <person name="Xiang J."/>
        </authorList>
    </citation>
    <scope>NUCLEOTIDE SEQUENCE [LARGE SCALE GENOMIC DNA]</scope>
    <source>
        <tissue evidence="14">Muscle</tissue>
    </source>
</reference>
<keyword evidence="8 13" id="KW-0735">Signal-anchor</keyword>
<keyword evidence="7 13" id="KW-0479">Metal-binding</keyword>
<dbReference type="Proteomes" id="UP000283509">
    <property type="component" value="Unassembled WGS sequence"/>
</dbReference>
<evidence type="ECO:0000256" key="10">
    <source>
        <dbReference type="ARBA" id="ARBA00023034"/>
    </source>
</evidence>
<organism evidence="14 15">
    <name type="scientific">Penaeus vannamei</name>
    <name type="common">Whiteleg shrimp</name>
    <name type="synonym">Litopenaeus vannamei</name>
    <dbReference type="NCBI Taxonomy" id="6689"/>
    <lineage>
        <taxon>Eukaryota</taxon>
        <taxon>Metazoa</taxon>
        <taxon>Ecdysozoa</taxon>
        <taxon>Arthropoda</taxon>
        <taxon>Crustacea</taxon>
        <taxon>Multicrustacea</taxon>
        <taxon>Malacostraca</taxon>
        <taxon>Eumalacostraca</taxon>
        <taxon>Eucarida</taxon>
        <taxon>Decapoda</taxon>
        <taxon>Dendrobranchiata</taxon>
        <taxon>Penaeoidea</taxon>
        <taxon>Penaeidae</taxon>
        <taxon>Penaeus</taxon>
    </lineage>
</organism>
<evidence type="ECO:0000256" key="1">
    <source>
        <dbReference type="ARBA" id="ARBA00004323"/>
    </source>
</evidence>
<dbReference type="InterPro" id="IPR052463">
    <property type="entry name" value="O-linked_mannose_GnT"/>
</dbReference>